<proteinExistence type="predicted"/>
<feature type="transmembrane region" description="Helical" evidence="2">
    <location>
        <begin position="243"/>
        <end position="264"/>
    </location>
</feature>
<evidence type="ECO:0000256" key="1">
    <source>
        <dbReference type="SAM" id="MobiDB-lite"/>
    </source>
</evidence>
<keyword evidence="2" id="KW-0812">Transmembrane</keyword>
<dbReference type="EMBL" id="DVJS01000166">
    <property type="protein sequence ID" value="HIS97629.1"/>
    <property type="molecule type" value="Genomic_DNA"/>
</dbReference>
<feature type="compositionally biased region" description="Acidic residues" evidence="1">
    <location>
        <begin position="127"/>
        <end position="146"/>
    </location>
</feature>
<sequence>MDRHKYVAELAKLLSGMAAADREAVLRGVNRRFDEGENDAAVIASLGSPTFAAVSVLRGYVPPEEDELRDEPEAGPAVVEPVEVEPTEAESAPEEDMPAETDTEPEPEAGEQEASDEAPGEMPGEPTEPETPEMIEPETSEAEAPDEPAGPESTEAEAVTEVEAETDTGDEAEAEPADEAAEDTPAEELETVDADIAEPVEEPAEAADEAAEETGAGETEEPSELPPFWGGPPELPKPPKAKVGLLIVYIFFGIVIGIPVTALLTAVALAILGAGAAVIGAAALLVSFCFLGMSVVADILLLAGAGLVFAALGLLLVCAAIWFFRRCAVGFADLVIRKGRDWCYEHGEEERG</sequence>
<organism evidence="3 4">
    <name type="scientific">Candidatus Scatomorpha pullistercoris</name>
    <dbReference type="NCBI Taxonomy" id="2840929"/>
    <lineage>
        <taxon>Bacteria</taxon>
        <taxon>Bacillati</taxon>
        <taxon>Bacillota</taxon>
        <taxon>Clostridia</taxon>
        <taxon>Eubacteriales</taxon>
        <taxon>Candidatus Scatomorpha</taxon>
    </lineage>
</organism>
<comment type="caution">
    <text evidence="3">The sequence shown here is derived from an EMBL/GenBank/DDBJ whole genome shotgun (WGS) entry which is preliminary data.</text>
</comment>
<feature type="region of interest" description="Disordered" evidence="1">
    <location>
        <begin position="63"/>
        <end position="188"/>
    </location>
</feature>
<reference evidence="3" key="2">
    <citation type="journal article" date="2021" name="PeerJ">
        <title>Extensive microbial diversity within the chicken gut microbiome revealed by metagenomics and culture.</title>
        <authorList>
            <person name="Gilroy R."/>
            <person name="Ravi A."/>
            <person name="Getino M."/>
            <person name="Pursley I."/>
            <person name="Horton D.L."/>
            <person name="Alikhan N.F."/>
            <person name="Baker D."/>
            <person name="Gharbi K."/>
            <person name="Hall N."/>
            <person name="Watson M."/>
            <person name="Adriaenssens E.M."/>
            <person name="Foster-Nyarko E."/>
            <person name="Jarju S."/>
            <person name="Secka A."/>
            <person name="Antonio M."/>
            <person name="Oren A."/>
            <person name="Chaudhuri R.R."/>
            <person name="La Ragione R."/>
            <person name="Hildebrand F."/>
            <person name="Pallen M.J."/>
        </authorList>
    </citation>
    <scope>NUCLEOTIDE SEQUENCE</scope>
    <source>
        <strain evidence="3">ChiHecec3B27-6122</strain>
    </source>
</reference>
<accession>A0A9D1K8R3</accession>
<evidence type="ECO:0000256" key="2">
    <source>
        <dbReference type="SAM" id="Phobius"/>
    </source>
</evidence>
<gene>
    <name evidence="3" type="ORF">IAD42_06615</name>
</gene>
<evidence type="ECO:0000313" key="3">
    <source>
        <dbReference type="EMBL" id="HIS97629.1"/>
    </source>
</evidence>
<protein>
    <recommendedName>
        <fullName evidence="5">DUF1700 domain-containing protein</fullName>
    </recommendedName>
</protein>
<evidence type="ECO:0000313" key="4">
    <source>
        <dbReference type="Proteomes" id="UP000886876"/>
    </source>
</evidence>
<feature type="compositionally biased region" description="Acidic residues" evidence="1">
    <location>
        <begin position="202"/>
        <end position="212"/>
    </location>
</feature>
<feature type="transmembrane region" description="Helical" evidence="2">
    <location>
        <begin position="270"/>
        <end position="292"/>
    </location>
</feature>
<keyword evidence="2" id="KW-1133">Transmembrane helix</keyword>
<keyword evidence="2" id="KW-0472">Membrane</keyword>
<dbReference type="Proteomes" id="UP000886876">
    <property type="component" value="Unassembled WGS sequence"/>
</dbReference>
<name>A0A9D1K8R3_9FIRM</name>
<reference evidence="3" key="1">
    <citation type="submission" date="2020-10" db="EMBL/GenBank/DDBJ databases">
        <authorList>
            <person name="Gilroy R."/>
        </authorList>
    </citation>
    <scope>NUCLEOTIDE SEQUENCE</scope>
    <source>
        <strain evidence="3">ChiHecec3B27-6122</strain>
    </source>
</reference>
<dbReference type="AlphaFoldDB" id="A0A9D1K8R3"/>
<feature type="transmembrane region" description="Helical" evidence="2">
    <location>
        <begin position="299"/>
        <end position="324"/>
    </location>
</feature>
<feature type="compositionally biased region" description="Acidic residues" evidence="1">
    <location>
        <begin position="154"/>
        <end position="188"/>
    </location>
</feature>
<evidence type="ECO:0008006" key="5">
    <source>
        <dbReference type="Google" id="ProtNLM"/>
    </source>
</evidence>
<feature type="region of interest" description="Disordered" evidence="1">
    <location>
        <begin position="202"/>
        <end position="233"/>
    </location>
</feature>
<feature type="compositionally biased region" description="Acidic residues" evidence="1">
    <location>
        <begin position="82"/>
        <end position="119"/>
    </location>
</feature>